<protein>
    <submittedName>
        <fullName evidence="1">Phage tail protein</fullName>
    </submittedName>
</protein>
<dbReference type="Pfam" id="PF10076">
    <property type="entry name" value="Phage_Mu_Gp48"/>
    <property type="match status" value="1"/>
</dbReference>
<dbReference type="EMBL" id="MTBD01000097">
    <property type="protein sequence ID" value="PRP68624.1"/>
    <property type="molecule type" value="Genomic_DNA"/>
</dbReference>
<evidence type="ECO:0000313" key="1">
    <source>
        <dbReference type="EMBL" id="PRP68624.1"/>
    </source>
</evidence>
<dbReference type="InterPro" id="IPR018755">
    <property type="entry name" value="Phage_Mu_Gp48"/>
</dbReference>
<gene>
    <name evidence="1" type="ORF">BUE93_21535</name>
</gene>
<dbReference type="OrthoDB" id="6592844at2"/>
<comment type="caution">
    <text evidence="1">The sequence shown here is derived from an EMBL/GenBank/DDBJ whole genome shotgun (WGS) entry which is preliminary data.</text>
</comment>
<evidence type="ECO:0000313" key="2">
    <source>
        <dbReference type="Proteomes" id="UP000239469"/>
    </source>
</evidence>
<organism evidence="1 2">
    <name type="scientific">Chromobacterium amazonense</name>
    <dbReference type="NCBI Taxonomy" id="1382803"/>
    <lineage>
        <taxon>Bacteria</taxon>
        <taxon>Pseudomonadati</taxon>
        <taxon>Pseudomonadota</taxon>
        <taxon>Betaproteobacteria</taxon>
        <taxon>Neisseriales</taxon>
        <taxon>Chromobacteriaceae</taxon>
        <taxon>Chromobacterium</taxon>
    </lineage>
</organism>
<dbReference type="RefSeq" id="WP_106078218.1">
    <property type="nucleotide sequence ID" value="NZ_MTBD01000097.1"/>
</dbReference>
<reference evidence="1 2" key="1">
    <citation type="submission" date="2017-01" db="EMBL/GenBank/DDBJ databases">
        <title>New insights into the genetic diversity of Chromobacterium isolated from tropical freshwater lake.</title>
        <authorList>
            <person name="Santos A.B."/>
            <person name="Nascimento A.M."/>
            <person name="Da Silva P.C."/>
        </authorList>
    </citation>
    <scope>NUCLEOTIDE SEQUENCE [LARGE SCALE GENOMIC DNA]</scope>
    <source>
        <strain evidence="1 2">56AF</strain>
    </source>
</reference>
<proteinExistence type="predicted"/>
<accession>A0A2S9WYT7</accession>
<dbReference type="AlphaFoldDB" id="A0A2S9WYT7"/>
<name>A0A2S9WYT7_9NEIS</name>
<sequence length="199" mass="21196">MPLPNYTALDYQGALQRLLPRGRVWPRDPDAVQSKVALALAQVYGRTHSRINNLLVDAFPASSTELLPEWEAALGLPDPALGLATTMAGRRQQVVAKLTATGGQSAAYYQSVAAGLGFTIAVTNYAPFRCGQSRAGQAVGTPDWHHTWSVTAATNTINHFAAGASASGEPLSVWGNAILQSVLQRIAPAHSILQFRYSS</sequence>
<dbReference type="Proteomes" id="UP000239469">
    <property type="component" value="Unassembled WGS sequence"/>
</dbReference>